<dbReference type="Proteomes" id="UP000590740">
    <property type="component" value="Unassembled WGS sequence"/>
</dbReference>
<protein>
    <submittedName>
        <fullName evidence="1">Uncharacterized protein</fullName>
    </submittedName>
</protein>
<reference evidence="1 2" key="1">
    <citation type="submission" date="2020-08" db="EMBL/GenBank/DDBJ databases">
        <title>Genomic Encyclopedia of Type Strains, Phase IV (KMG-IV): sequencing the most valuable type-strain genomes for metagenomic binning, comparative biology and taxonomic classification.</title>
        <authorList>
            <person name="Goeker M."/>
        </authorList>
    </citation>
    <scope>NUCLEOTIDE SEQUENCE [LARGE SCALE GENOMIC DNA]</scope>
    <source>
        <strain evidence="1 2">DSM 12252</strain>
    </source>
</reference>
<organism evidence="1 2">
    <name type="scientific">Prosthecobacter vanneervenii</name>
    <dbReference type="NCBI Taxonomy" id="48466"/>
    <lineage>
        <taxon>Bacteria</taxon>
        <taxon>Pseudomonadati</taxon>
        <taxon>Verrucomicrobiota</taxon>
        <taxon>Verrucomicrobiia</taxon>
        <taxon>Verrucomicrobiales</taxon>
        <taxon>Verrucomicrobiaceae</taxon>
        <taxon>Prosthecobacter</taxon>
    </lineage>
</organism>
<gene>
    <name evidence="1" type="ORF">HNQ65_000170</name>
</gene>
<comment type="caution">
    <text evidence="1">The sequence shown here is derived from an EMBL/GenBank/DDBJ whole genome shotgun (WGS) entry which is preliminary data.</text>
</comment>
<accession>A0A7W7Y6Q1</accession>
<dbReference type="EMBL" id="JACHIG010000001">
    <property type="protein sequence ID" value="MBB5030616.1"/>
    <property type="molecule type" value="Genomic_DNA"/>
</dbReference>
<keyword evidence="2" id="KW-1185">Reference proteome</keyword>
<dbReference type="AlphaFoldDB" id="A0A7W7Y6Q1"/>
<sequence length="193" mass="21473">MLPSDTLEAATIGAWVEDTLLVDYDFHPEIIGDSSLIYKQSKAGSFLTALLDGIPSQRPEWAGVTQKVSDVFFRGLSTYLAETSSHLVQVFCHDGACWVIGRIQKLNSEPLYLPWILGLLHSEPADQGGATYLMLLADDRKSALVLADIPYEQNTQPYVEGFCIVFHGDDERTLRFMRHLENATSPNTEAILL</sequence>
<proteinExistence type="predicted"/>
<name>A0A7W7Y6Q1_9BACT</name>
<evidence type="ECO:0000313" key="1">
    <source>
        <dbReference type="EMBL" id="MBB5030616.1"/>
    </source>
</evidence>
<evidence type="ECO:0000313" key="2">
    <source>
        <dbReference type="Proteomes" id="UP000590740"/>
    </source>
</evidence>
<dbReference type="RefSeq" id="WP_184337435.1">
    <property type="nucleotide sequence ID" value="NZ_JACHIG010000001.1"/>
</dbReference>